<reference evidence="4 5" key="1">
    <citation type="submission" date="2020-08" db="EMBL/GenBank/DDBJ databases">
        <title>Genomic Encyclopedia of Type Strains, Phase IV (KMG-IV): sequencing the most valuable type-strain genomes for metagenomic binning, comparative biology and taxonomic classification.</title>
        <authorList>
            <person name="Goeker M."/>
        </authorList>
    </citation>
    <scope>NUCLEOTIDE SEQUENCE [LARGE SCALE GENOMIC DNA]</scope>
    <source>
        <strain evidence="4 5">YIM 65646</strain>
    </source>
</reference>
<feature type="transmembrane region" description="Helical" evidence="1">
    <location>
        <begin position="447"/>
        <end position="468"/>
    </location>
</feature>
<evidence type="ECO:0000256" key="2">
    <source>
        <dbReference type="SAM" id="SignalP"/>
    </source>
</evidence>
<evidence type="ECO:0000313" key="4">
    <source>
        <dbReference type="EMBL" id="MBB6035197.1"/>
    </source>
</evidence>
<dbReference type="Proteomes" id="UP000548476">
    <property type="component" value="Unassembled WGS sequence"/>
</dbReference>
<keyword evidence="1" id="KW-1133">Transmembrane helix</keyword>
<evidence type="ECO:0000259" key="3">
    <source>
        <dbReference type="Pfam" id="PF00144"/>
    </source>
</evidence>
<dbReference type="PANTHER" id="PTHR46825:SF9">
    <property type="entry name" value="BETA-LACTAMASE-RELATED DOMAIN-CONTAINING PROTEIN"/>
    <property type="match status" value="1"/>
</dbReference>
<keyword evidence="5" id="KW-1185">Reference proteome</keyword>
<name>A0A841FPL4_9ACTN</name>
<comment type="caution">
    <text evidence="4">The sequence shown here is derived from an EMBL/GenBank/DDBJ whole genome shotgun (WGS) entry which is preliminary data.</text>
</comment>
<feature type="signal peptide" evidence="2">
    <location>
        <begin position="1"/>
        <end position="28"/>
    </location>
</feature>
<feature type="transmembrane region" description="Helical" evidence="1">
    <location>
        <begin position="411"/>
        <end position="432"/>
    </location>
</feature>
<dbReference type="InterPro" id="IPR001466">
    <property type="entry name" value="Beta-lactam-related"/>
</dbReference>
<keyword evidence="2" id="KW-0732">Signal</keyword>
<keyword evidence="1" id="KW-0812">Transmembrane</keyword>
<dbReference type="InterPro" id="IPR012338">
    <property type="entry name" value="Beta-lactam/transpept-like"/>
</dbReference>
<dbReference type="AlphaFoldDB" id="A0A841FPL4"/>
<evidence type="ECO:0000256" key="1">
    <source>
        <dbReference type="SAM" id="Phobius"/>
    </source>
</evidence>
<accession>A0A841FPL4</accession>
<feature type="chain" id="PRO_5032996952" evidence="2">
    <location>
        <begin position="29"/>
        <end position="472"/>
    </location>
</feature>
<sequence>MQIKRLLLATAATATAAFALIPATAAHADTPAPTADAFAAYAAEAFADSGLPALSLVVTHGSEVVYSQGFGEGFDGQAVTAQTSMRVASVSKSFTAMAVMKLVEAGKISLDDTVAAQVPGFAMADPRFADITVRHLLNQTSGLSDRGLDAMALRDAPDLAAFTALLADGELQRDPGAGYEYCNANYDLLARLVEVASGESFTAYLDREVFAPLGMTGSSLGGEAPQGGIEAFGLWSSADELWDDALIGGSGDVVTNADDMGRWLIGQNGGGTQLVGADSLTAMHSPSSVSEYGMGWGVEKPDDGGPDQIVHAGNLFTYTANQMIIPETGYGFAVMSPTSAIYDESYDILTGLADLSQGREPAGSGTLWIYELVIGLTALAALGLGALGLARSRRWAARREGRPVWRIALRLSPMAIPVLLFAAYPSLLGVLFRRDIDWAQCWYRAPSLLILLAAGAAAALAVIAARVVRLAK</sequence>
<dbReference type="RefSeq" id="WP_184788057.1">
    <property type="nucleotide sequence ID" value="NZ_BONT01000006.1"/>
</dbReference>
<feature type="transmembrane region" description="Helical" evidence="1">
    <location>
        <begin position="367"/>
        <end position="390"/>
    </location>
</feature>
<dbReference type="PANTHER" id="PTHR46825">
    <property type="entry name" value="D-ALANYL-D-ALANINE-CARBOXYPEPTIDASE/ENDOPEPTIDASE AMPH"/>
    <property type="match status" value="1"/>
</dbReference>
<dbReference type="Gene3D" id="3.40.710.10">
    <property type="entry name" value="DD-peptidase/beta-lactamase superfamily"/>
    <property type="match status" value="1"/>
</dbReference>
<dbReference type="SUPFAM" id="SSF56601">
    <property type="entry name" value="beta-lactamase/transpeptidase-like"/>
    <property type="match status" value="1"/>
</dbReference>
<organism evidence="4 5">
    <name type="scientific">Phytomonospora endophytica</name>
    <dbReference type="NCBI Taxonomy" id="714109"/>
    <lineage>
        <taxon>Bacteria</taxon>
        <taxon>Bacillati</taxon>
        <taxon>Actinomycetota</taxon>
        <taxon>Actinomycetes</taxon>
        <taxon>Micromonosporales</taxon>
        <taxon>Micromonosporaceae</taxon>
        <taxon>Phytomonospora</taxon>
    </lineage>
</organism>
<dbReference type="EMBL" id="JACHGT010000006">
    <property type="protein sequence ID" value="MBB6035197.1"/>
    <property type="molecule type" value="Genomic_DNA"/>
</dbReference>
<proteinExistence type="predicted"/>
<keyword evidence="1" id="KW-0472">Membrane</keyword>
<protein>
    <submittedName>
        <fullName evidence="4">CubicO group peptidase (Beta-lactamase class C family)</fullName>
    </submittedName>
</protein>
<feature type="domain" description="Beta-lactamase-related" evidence="3">
    <location>
        <begin position="40"/>
        <end position="336"/>
    </location>
</feature>
<gene>
    <name evidence="4" type="ORF">HNR73_003054</name>
</gene>
<evidence type="ECO:0000313" key="5">
    <source>
        <dbReference type="Proteomes" id="UP000548476"/>
    </source>
</evidence>
<dbReference type="InterPro" id="IPR050491">
    <property type="entry name" value="AmpC-like"/>
</dbReference>
<dbReference type="Pfam" id="PF00144">
    <property type="entry name" value="Beta-lactamase"/>
    <property type="match status" value="1"/>
</dbReference>